<comment type="caution">
    <text evidence="2">The sequence shown here is derived from an EMBL/GenBank/DDBJ whole genome shotgun (WGS) entry which is preliminary data.</text>
</comment>
<organism evidence="2 3">
    <name type="scientific">Austropuccinia psidii MF-1</name>
    <dbReference type="NCBI Taxonomy" id="1389203"/>
    <lineage>
        <taxon>Eukaryota</taxon>
        <taxon>Fungi</taxon>
        <taxon>Dikarya</taxon>
        <taxon>Basidiomycota</taxon>
        <taxon>Pucciniomycotina</taxon>
        <taxon>Pucciniomycetes</taxon>
        <taxon>Pucciniales</taxon>
        <taxon>Sphaerophragmiaceae</taxon>
        <taxon>Austropuccinia</taxon>
    </lineage>
</organism>
<dbReference type="Gene3D" id="1.10.340.70">
    <property type="match status" value="1"/>
</dbReference>
<evidence type="ECO:0000259" key="1">
    <source>
        <dbReference type="Pfam" id="PF17921"/>
    </source>
</evidence>
<keyword evidence="3" id="KW-1185">Reference proteome</keyword>
<dbReference type="InterPro" id="IPR052160">
    <property type="entry name" value="Gypsy_RT_Integrase-like"/>
</dbReference>
<reference evidence="2" key="1">
    <citation type="submission" date="2021-03" db="EMBL/GenBank/DDBJ databases">
        <title>Draft genome sequence of rust myrtle Austropuccinia psidii MF-1, a brazilian biotype.</title>
        <authorList>
            <person name="Quecine M.C."/>
            <person name="Pachon D.M.R."/>
            <person name="Bonatelli M.L."/>
            <person name="Correr F.H."/>
            <person name="Franceschini L.M."/>
            <person name="Leite T.F."/>
            <person name="Margarido G.R.A."/>
            <person name="Almeida C.A."/>
            <person name="Ferrarezi J.A."/>
            <person name="Labate C.A."/>
        </authorList>
    </citation>
    <scope>NUCLEOTIDE SEQUENCE</scope>
    <source>
        <strain evidence="2">MF-1</strain>
    </source>
</reference>
<dbReference type="Pfam" id="PF17921">
    <property type="entry name" value="Integrase_H2C2"/>
    <property type="match status" value="1"/>
</dbReference>
<dbReference type="AlphaFoldDB" id="A0A9Q3PVK7"/>
<evidence type="ECO:0000313" key="3">
    <source>
        <dbReference type="Proteomes" id="UP000765509"/>
    </source>
</evidence>
<name>A0A9Q3PVK7_9BASI</name>
<feature type="domain" description="Integrase zinc-binding" evidence="1">
    <location>
        <begin position="8"/>
        <end position="62"/>
    </location>
</feature>
<proteinExistence type="predicted"/>
<sequence length="109" mass="13080">MVLCSRMLINTIMLECHDRIYSRHLSEDRTMERIKKCAWWPSWRKDVIEYFHSFDRCQKANKAIAKRFELMIHTQEPSTPWEVAHIDWVTALPHGGEKIYNACLVVVYR</sequence>
<accession>A0A9Q3PVK7</accession>
<dbReference type="Proteomes" id="UP000765509">
    <property type="component" value="Unassembled WGS sequence"/>
</dbReference>
<gene>
    <name evidence="2" type="ORF">O181_114746</name>
</gene>
<protein>
    <recommendedName>
        <fullName evidence="1">Integrase zinc-binding domain-containing protein</fullName>
    </recommendedName>
</protein>
<evidence type="ECO:0000313" key="2">
    <source>
        <dbReference type="EMBL" id="MBW0575031.1"/>
    </source>
</evidence>
<dbReference type="OrthoDB" id="5592268at2759"/>
<dbReference type="EMBL" id="AVOT02095435">
    <property type="protein sequence ID" value="MBW0575031.1"/>
    <property type="molecule type" value="Genomic_DNA"/>
</dbReference>
<dbReference type="InterPro" id="IPR041588">
    <property type="entry name" value="Integrase_H2C2"/>
</dbReference>
<dbReference type="PANTHER" id="PTHR47266">
    <property type="entry name" value="ENDONUCLEASE-RELATED"/>
    <property type="match status" value="1"/>
</dbReference>